<accession>A0A4Z2JF69</accession>
<evidence type="ECO:0000313" key="1">
    <source>
        <dbReference type="EMBL" id="TNN88896.1"/>
    </source>
</evidence>
<dbReference type="EMBL" id="SRLO01000003">
    <property type="protein sequence ID" value="TNN88896.1"/>
    <property type="molecule type" value="Genomic_DNA"/>
</dbReference>
<gene>
    <name evidence="1" type="ORF">EYF80_000774</name>
</gene>
<organism evidence="1 2">
    <name type="scientific">Liparis tanakae</name>
    <name type="common">Tanaka's snailfish</name>
    <dbReference type="NCBI Taxonomy" id="230148"/>
    <lineage>
        <taxon>Eukaryota</taxon>
        <taxon>Metazoa</taxon>
        <taxon>Chordata</taxon>
        <taxon>Craniata</taxon>
        <taxon>Vertebrata</taxon>
        <taxon>Euteleostomi</taxon>
        <taxon>Actinopterygii</taxon>
        <taxon>Neopterygii</taxon>
        <taxon>Teleostei</taxon>
        <taxon>Neoteleostei</taxon>
        <taxon>Acanthomorphata</taxon>
        <taxon>Eupercaria</taxon>
        <taxon>Perciformes</taxon>
        <taxon>Cottioidei</taxon>
        <taxon>Cottales</taxon>
        <taxon>Liparidae</taxon>
        <taxon>Liparis</taxon>
    </lineage>
</organism>
<evidence type="ECO:0000313" key="2">
    <source>
        <dbReference type="Proteomes" id="UP000314294"/>
    </source>
</evidence>
<proteinExistence type="predicted"/>
<protein>
    <submittedName>
        <fullName evidence="1">Uncharacterized protein</fullName>
    </submittedName>
</protein>
<name>A0A4Z2JF69_9TELE</name>
<comment type="caution">
    <text evidence="1">The sequence shown here is derived from an EMBL/GenBank/DDBJ whole genome shotgun (WGS) entry which is preliminary data.</text>
</comment>
<keyword evidence="2" id="KW-1185">Reference proteome</keyword>
<sequence>MTRNLHSLTMSSWNSSTRPYWFSRWKVRLIRLFPGQEEYQIFIQEVEGDLLGDSPQQTGRVQAIGRLQVVLTVKGSEVDVQGFRLRGGTKPFHWMYEYA</sequence>
<dbReference type="AlphaFoldDB" id="A0A4Z2JF69"/>
<dbReference type="Proteomes" id="UP000314294">
    <property type="component" value="Unassembled WGS sequence"/>
</dbReference>
<reference evidence="1 2" key="1">
    <citation type="submission" date="2019-03" db="EMBL/GenBank/DDBJ databases">
        <title>First draft genome of Liparis tanakae, snailfish: a comprehensive survey of snailfish specific genes.</title>
        <authorList>
            <person name="Kim W."/>
            <person name="Song I."/>
            <person name="Jeong J.-H."/>
            <person name="Kim D."/>
            <person name="Kim S."/>
            <person name="Ryu S."/>
            <person name="Song J.Y."/>
            <person name="Lee S.K."/>
        </authorList>
    </citation>
    <scope>NUCLEOTIDE SEQUENCE [LARGE SCALE GENOMIC DNA]</scope>
    <source>
        <tissue evidence="1">Muscle</tissue>
    </source>
</reference>